<dbReference type="CDD" id="cd07997">
    <property type="entry name" value="WGR_PARP"/>
    <property type="match status" value="1"/>
</dbReference>
<dbReference type="InterPro" id="IPR036770">
    <property type="entry name" value="Ankyrin_rpt-contain_sf"/>
</dbReference>
<dbReference type="InterPro" id="IPR036616">
    <property type="entry name" value="Poly(ADP-ribose)pol_reg_dom_sf"/>
</dbReference>
<feature type="domain" description="PARP catalytic" evidence="9">
    <location>
        <begin position="1752"/>
        <end position="1979"/>
    </location>
</feature>
<dbReference type="InterPro" id="IPR008893">
    <property type="entry name" value="WGR_domain"/>
</dbReference>
<feature type="repeat" description="ANK" evidence="7">
    <location>
        <begin position="312"/>
        <end position="344"/>
    </location>
</feature>
<protein>
    <recommendedName>
        <fullName evidence="8">Poly [ADP-ribose] polymerase</fullName>
        <shortName evidence="8">PARP</shortName>
        <ecNumber evidence="8">2.4.2.-</ecNumber>
    </recommendedName>
</protein>
<evidence type="ECO:0000256" key="6">
    <source>
        <dbReference type="ARBA" id="ARBA00023242"/>
    </source>
</evidence>
<dbReference type="Pfam" id="PF12796">
    <property type="entry name" value="Ank_2"/>
    <property type="match status" value="5"/>
</dbReference>
<dbReference type="SUPFAM" id="SSF56399">
    <property type="entry name" value="ADP-ribosylation"/>
    <property type="match status" value="1"/>
</dbReference>
<evidence type="ECO:0000256" key="7">
    <source>
        <dbReference type="PROSITE-ProRule" id="PRU00023"/>
    </source>
</evidence>
<dbReference type="PROSITE" id="PS51059">
    <property type="entry name" value="PARP_CATALYTIC"/>
    <property type="match status" value="1"/>
</dbReference>
<evidence type="ECO:0000313" key="12">
    <source>
        <dbReference type="EMBL" id="RNA01264.1"/>
    </source>
</evidence>
<keyword evidence="5 8" id="KW-0520">NAD</keyword>
<dbReference type="PROSITE" id="PS50297">
    <property type="entry name" value="ANK_REP_REGION"/>
    <property type="match status" value="3"/>
</dbReference>
<comment type="subcellular location">
    <subcellularLocation>
        <location evidence="1">Nucleus</location>
    </subcellularLocation>
</comment>
<dbReference type="InterPro" id="IPR036930">
    <property type="entry name" value="WGR_dom_sf"/>
</dbReference>
<dbReference type="PROSITE" id="PS51060">
    <property type="entry name" value="PARP_ALPHA_HD"/>
    <property type="match status" value="1"/>
</dbReference>
<dbReference type="SUPFAM" id="SSF142921">
    <property type="entry name" value="WGR domain-like"/>
    <property type="match status" value="1"/>
</dbReference>
<feature type="repeat" description="ANK" evidence="7">
    <location>
        <begin position="210"/>
        <end position="238"/>
    </location>
</feature>
<sequence>MSNFEKVVQNSDLKNPRNNFISYESRFIYENIYKAVLFGHRKLAAYLIENAPPGHGFNSVHIEVLKAENGADLNCQLRSNQCTKKPFANDFITPIHCASINPNVKYLKTLLSITQDFDIQDKKQRRPVHYAAVCQDSTPLEYLITRVSPYQVDVDGNTPLHYACTANRSINCEILLNFAQKKQENDSVQTTEVVIDNKFGLGGVNRPNKRGLLPLHLAIQKGTYECIKVLINYGANLEYALPTSMGKITPLMYAVQLGHNKIAKLLIENNAKIEALDRFKRNAVIHAAMTGSAKILSYLLRAGSSPNVQDSSGNSPLHYACAYGWYFSAKSLVEAGANINLNNDWKLSAFGVAFLKGHIGICDYLLTLGKIDINFRTEEGESLVMLTVSSSINDNNVKQLDYIVNKLGANVKLRDLKGNNAFHYLAANATDTALNLKMADTLVKAGCNANLSNYNLETPLYTSLSNLNVKFGRYLLKDLAVKLDSKSKILFIMAERCMEMDCCHVIFGPDYSDHLIFNKYSSHFEEMAKLKNEHGLTPFQIACSKLNTHLAQIPEYCRKFVLFLYKECKSDPNELVYHRAESVAGDEPDKKAYEPVLFNFVNDKCIDLFMDLIQVNQECINFGLCDSNGFNLLQKAICLGQSELSVRLLDTGGLCSSTDSLKNLLLNKNENILQLCLRYAEYKVFLRVLDLMAGMQQGQADLDNSEAMLKHEDKDGRNVMHYLAELSAKSSLGSFLSSLRAKINLLFGNLAVMNQLCTKVDKHGRQPMHLCLLNSTDSADTLDVQFFLTEFSGFDTADSLNRLPLHYLFLSNKLCEFTEPAAGQSFSQTDPVELLTVLVEKTPKHLLDCQDAFGYTPLHYAALRGATISCSILIANNCSILKENLIGNTPLSSAIYFKRESTILQLLRSDNQGLRELNNYYKFGKIESHDQGMKCSLVEQPEQTQKSIHLFELILSYKWQGINWLILGSLNSYGMTMFDAIETAIIAGDAGLALRLIEKIQRQSCDEYESLLLNKSKNHFNRTLLTIISNTDIESYQNRDALFTIIDKILCSNKMDTYLTEKDDFGSTAIHYACFMLNFHLIDYIFNFLATRPNLPQPFFLLADLPDKHKQSAYSLLFWHIGRIPYTATHLDKIKSYTDKYVSKNRQNICTACYPMDSLMAFRPQEFILGKMVFDYPRTGEPNESKKSALLFAINKQNFTMCKFLLKSLQLDCNTTDSDGVCAMAYAIKVNNFDICQLLLDADYAIDNSCSVPVLKESKTVARTKMLFSLMKNDDEESADESEQETMDDSVSEYNIQPVLKKDKVLVKSAICLDHKDLRSKTLFHHLAEPVPNAAFVNTKVRKLLINAYKSGNYQNIGDFLKRVDSSMKTALDYTIDNSNFELYDELKKLTNSSLVNGKKAFEINDSYFGKLDAKAKPDFKSDSEKFLKNLCLSNPFSHKEDYFKVDALSSMHKIGSLIWDEKHKVPYDVILTKTDISYGVYGLHTFYKMQLISKSLGEKLDEKQSCVLFTRWGRIGDTGNYQRTPFSNFKEARDEFCKIFRQKTGNDFVDTVLEKSKPFETKTRKYNLVKLESRQRPKLNDIKFDLFDTKQFTKESLFDKSVFRDRQEYALFWQDLLNVSYLKSKVHLSNLSTDYLPLTQLSDDCLKKAYQLLDKIRLLIEKRMELEKLSKKDHLVEYMSLIDQVTKLSNQYYELIPQMNFNYEKLTPISNEKDLDAQTSLLNQLTHSQVSCRILMGAKHSMTSSDSPIQNPFDYIYKCLNCKLELMEAQDVHTQFILRYIESTRNANLKVRSVFKFKRLDEKNNLDQYTNRYLLWHGTSTENLVSIMSRGLVISPSDSRLNGNRYGKGIYFSDSFAFSAGFSNGVRCVKETGTYTRCYALLCEVGIGKVKELRTSFETLDSLPKVFDSVKALGQMEPDPSKQVIMANGSVMPLGSMVPVELKPGEYIYSRGSRESQYVVYSEKQCSIRYIVQFDSYC</sequence>
<dbReference type="GO" id="GO:0016779">
    <property type="term" value="F:nucleotidyltransferase activity"/>
    <property type="evidence" value="ECO:0007669"/>
    <property type="project" value="UniProtKB-KW"/>
</dbReference>
<dbReference type="EMBL" id="REGN01009389">
    <property type="protein sequence ID" value="RNA01264.1"/>
    <property type="molecule type" value="Genomic_DNA"/>
</dbReference>
<dbReference type="Gene3D" id="3.90.228.10">
    <property type="match status" value="1"/>
</dbReference>
<evidence type="ECO:0000256" key="1">
    <source>
        <dbReference type="ARBA" id="ARBA00004123"/>
    </source>
</evidence>
<proteinExistence type="predicted"/>
<accession>A0A3M7PQH6</accession>
<dbReference type="Proteomes" id="UP000276133">
    <property type="component" value="Unassembled WGS sequence"/>
</dbReference>
<evidence type="ECO:0000259" key="11">
    <source>
        <dbReference type="PROSITE" id="PS51977"/>
    </source>
</evidence>
<dbReference type="PROSITE" id="PS50088">
    <property type="entry name" value="ANK_REPEAT"/>
    <property type="match status" value="3"/>
</dbReference>
<dbReference type="Gene3D" id="2.20.140.10">
    <property type="entry name" value="WGR domain"/>
    <property type="match status" value="1"/>
</dbReference>
<evidence type="ECO:0000256" key="4">
    <source>
        <dbReference type="ARBA" id="ARBA00022695"/>
    </source>
</evidence>
<dbReference type="InterPro" id="IPR002110">
    <property type="entry name" value="Ankyrin_rpt"/>
</dbReference>
<keyword evidence="4" id="KW-0548">Nucleotidyltransferase</keyword>
<comment type="caution">
    <text evidence="12">The sequence shown here is derived from an EMBL/GenBank/DDBJ whole genome shotgun (WGS) entry which is preliminary data.</text>
</comment>
<dbReference type="EC" id="2.4.2.-" evidence="8"/>
<dbReference type="PANTHER" id="PTHR10459">
    <property type="entry name" value="DNA LIGASE"/>
    <property type="match status" value="1"/>
</dbReference>
<dbReference type="Pfam" id="PF02877">
    <property type="entry name" value="PARP_reg"/>
    <property type="match status" value="1"/>
</dbReference>
<dbReference type="InterPro" id="IPR004102">
    <property type="entry name" value="Poly(ADP-ribose)pol_reg_dom"/>
</dbReference>
<dbReference type="SUPFAM" id="SSF48403">
    <property type="entry name" value="Ankyrin repeat"/>
    <property type="match status" value="4"/>
</dbReference>
<dbReference type="Pfam" id="PF05406">
    <property type="entry name" value="WGR"/>
    <property type="match status" value="1"/>
</dbReference>
<dbReference type="PROSITE" id="PS51977">
    <property type="entry name" value="WGR"/>
    <property type="match status" value="1"/>
</dbReference>
<evidence type="ECO:0000256" key="5">
    <source>
        <dbReference type="ARBA" id="ARBA00023027"/>
    </source>
</evidence>
<dbReference type="SMART" id="SM00248">
    <property type="entry name" value="ANK"/>
    <property type="match status" value="19"/>
</dbReference>
<dbReference type="GO" id="GO:0006302">
    <property type="term" value="P:double-strand break repair"/>
    <property type="evidence" value="ECO:0007669"/>
    <property type="project" value="TreeGrafter"/>
</dbReference>
<evidence type="ECO:0000313" key="13">
    <source>
        <dbReference type="Proteomes" id="UP000276133"/>
    </source>
</evidence>
<dbReference type="GO" id="GO:1990404">
    <property type="term" value="F:NAD+-protein mono-ADP-ribosyltransferase activity"/>
    <property type="evidence" value="ECO:0007669"/>
    <property type="project" value="TreeGrafter"/>
</dbReference>
<keyword evidence="3 8" id="KW-0808">Transferase</keyword>
<dbReference type="GO" id="GO:0070212">
    <property type="term" value="P:protein poly-ADP-ribosylation"/>
    <property type="evidence" value="ECO:0007669"/>
    <property type="project" value="TreeGrafter"/>
</dbReference>
<reference evidence="12 13" key="1">
    <citation type="journal article" date="2018" name="Sci. Rep.">
        <title>Genomic signatures of local adaptation to the degree of environmental predictability in rotifers.</title>
        <authorList>
            <person name="Franch-Gras L."/>
            <person name="Hahn C."/>
            <person name="Garcia-Roger E.M."/>
            <person name="Carmona M.J."/>
            <person name="Serra M."/>
            <person name="Gomez A."/>
        </authorList>
    </citation>
    <scope>NUCLEOTIDE SEQUENCE [LARGE SCALE GENOMIC DNA]</scope>
    <source>
        <strain evidence="12">HYR1</strain>
    </source>
</reference>
<feature type="domain" description="WGR" evidence="11">
    <location>
        <begin position="1456"/>
        <end position="1567"/>
    </location>
</feature>
<keyword evidence="6" id="KW-0539">Nucleus</keyword>
<dbReference type="SUPFAM" id="SSF47587">
    <property type="entry name" value="Domain of poly(ADP-ribose) polymerase"/>
    <property type="match status" value="1"/>
</dbReference>
<dbReference type="Gene3D" id="1.25.40.20">
    <property type="entry name" value="Ankyrin repeat-containing domain"/>
    <property type="match status" value="6"/>
</dbReference>
<dbReference type="OrthoDB" id="2017365at2759"/>
<evidence type="ECO:0000259" key="10">
    <source>
        <dbReference type="PROSITE" id="PS51060"/>
    </source>
</evidence>
<organism evidence="12 13">
    <name type="scientific">Brachionus plicatilis</name>
    <name type="common">Marine rotifer</name>
    <name type="synonym">Brachionus muelleri</name>
    <dbReference type="NCBI Taxonomy" id="10195"/>
    <lineage>
        <taxon>Eukaryota</taxon>
        <taxon>Metazoa</taxon>
        <taxon>Spiralia</taxon>
        <taxon>Gnathifera</taxon>
        <taxon>Rotifera</taxon>
        <taxon>Eurotatoria</taxon>
        <taxon>Monogononta</taxon>
        <taxon>Pseudotrocha</taxon>
        <taxon>Ploima</taxon>
        <taxon>Brachionidae</taxon>
        <taxon>Brachionus</taxon>
    </lineage>
</organism>
<evidence type="ECO:0000259" key="9">
    <source>
        <dbReference type="PROSITE" id="PS51059"/>
    </source>
</evidence>
<dbReference type="Pfam" id="PF00644">
    <property type="entry name" value="PARP"/>
    <property type="match status" value="1"/>
</dbReference>
<dbReference type="STRING" id="10195.A0A3M7PQH6"/>
<evidence type="ECO:0000256" key="8">
    <source>
        <dbReference type="RuleBase" id="RU362114"/>
    </source>
</evidence>
<dbReference type="PANTHER" id="PTHR10459:SF108">
    <property type="entry name" value="POLY [ADP-RIBOSE] POLYMERASE"/>
    <property type="match status" value="1"/>
</dbReference>
<dbReference type="SMART" id="SM00773">
    <property type="entry name" value="WGR"/>
    <property type="match status" value="1"/>
</dbReference>
<keyword evidence="2 8" id="KW-0328">Glycosyltransferase</keyword>
<evidence type="ECO:0000256" key="2">
    <source>
        <dbReference type="ARBA" id="ARBA00022676"/>
    </source>
</evidence>
<feature type="repeat" description="ANK" evidence="7">
    <location>
        <begin position="246"/>
        <end position="278"/>
    </location>
</feature>
<dbReference type="InterPro" id="IPR050800">
    <property type="entry name" value="ARTD/PARP"/>
</dbReference>
<keyword evidence="7" id="KW-0040">ANK repeat</keyword>
<name>A0A3M7PQH6_BRAPC</name>
<gene>
    <name evidence="12" type="ORF">BpHYR1_019967</name>
</gene>
<dbReference type="InterPro" id="IPR012317">
    <property type="entry name" value="Poly(ADP-ribose)pol_cat_dom"/>
</dbReference>
<dbReference type="GO" id="GO:0003950">
    <property type="term" value="F:NAD+ poly-ADP-ribosyltransferase activity"/>
    <property type="evidence" value="ECO:0007669"/>
    <property type="project" value="UniProtKB-UniRule"/>
</dbReference>
<dbReference type="Gene3D" id="1.20.142.10">
    <property type="entry name" value="Poly(ADP-ribose) polymerase, regulatory domain"/>
    <property type="match status" value="1"/>
</dbReference>
<dbReference type="GO" id="GO:0005730">
    <property type="term" value="C:nucleolus"/>
    <property type="evidence" value="ECO:0007669"/>
    <property type="project" value="TreeGrafter"/>
</dbReference>
<feature type="domain" description="PARP alpha-helical" evidence="10">
    <location>
        <begin position="1603"/>
        <end position="1737"/>
    </location>
</feature>
<keyword evidence="13" id="KW-1185">Reference proteome</keyword>
<evidence type="ECO:0000256" key="3">
    <source>
        <dbReference type="ARBA" id="ARBA00022679"/>
    </source>
</evidence>